<feature type="non-terminal residue" evidence="1">
    <location>
        <position position="1"/>
    </location>
</feature>
<accession>A0A251NAS4</accession>
<evidence type="ECO:0000313" key="2">
    <source>
        <dbReference type="Proteomes" id="UP000006882"/>
    </source>
</evidence>
<keyword evidence="2" id="KW-1185">Reference proteome</keyword>
<organism evidence="1 2">
    <name type="scientific">Prunus persica</name>
    <name type="common">Peach</name>
    <name type="synonym">Amygdalus persica</name>
    <dbReference type="NCBI Taxonomy" id="3760"/>
    <lineage>
        <taxon>Eukaryota</taxon>
        <taxon>Viridiplantae</taxon>
        <taxon>Streptophyta</taxon>
        <taxon>Embryophyta</taxon>
        <taxon>Tracheophyta</taxon>
        <taxon>Spermatophyta</taxon>
        <taxon>Magnoliopsida</taxon>
        <taxon>eudicotyledons</taxon>
        <taxon>Gunneridae</taxon>
        <taxon>Pentapetalae</taxon>
        <taxon>rosids</taxon>
        <taxon>fabids</taxon>
        <taxon>Rosales</taxon>
        <taxon>Rosaceae</taxon>
        <taxon>Amygdaloideae</taxon>
        <taxon>Amygdaleae</taxon>
        <taxon>Prunus</taxon>
    </lineage>
</organism>
<dbReference type="Proteomes" id="UP000006882">
    <property type="component" value="Chromosome G7"/>
</dbReference>
<sequence length="88" mass="9820">GKKTNSDLPDSNQRPKDNRWILQLQSSALPTELRSALLGCTHTLAQNPCPPFFGFITQGHESMAFSFFFFVNCQYTPNAPSNKNGKLT</sequence>
<proteinExistence type="predicted"/>
<gene>
    <name evidence="1" type="ORF">PRUPE_7G127900</name>
</gene>
<dbReference type="Gramene" id="ONH96416">
    <property type="protein sequence ID" value="ONH96416"/>
    <property type="gene ID" value="PRUPE_7G127900"/>
</dbReference>
<evidence type="ECO:0000313" key="1">
    <source>
        <dbReference type="EMBL" id="ONH96416.1"/>
    </source>
</evidence>
<protein>
    <submittedName>
        <fullName evidence="1">Uncharacterized protein</fullName>
    </submittedName>
</protein>
<reference evidence="1 2" key="1">
    <citation type="journal article" date="2013" name="Nat. Genet.">
        <title>The high-quality draft genome of peach (Prunus persica) identifies unique patterns of genetic diversity, domestication and genome evolution.</title>
        <authorList>
            <consortium name="International Peach Genome Initiative"/>
            <person name="Verde I."/>
            <person name="Abbott A.G."/>
            <person name="Scalabrin S."/>
            <person name="Jung S."/>
            <person name="Shu S."/>
            <person name="Marroni F."/>
            <person name="Zhebentyayeva T."/>
            <person name="Dettori M.T."/>
            <person name="Grimwood J."/>
            <person name="Cattonaro F."/>
            <person name="Zuccolo A."/>
            <person name="Rossini L."/>
            <person name="Jenkins J."/>
            <person name="Vendramin E."/>
            <person name="Meisel L.A."/>
            <person name="Decroocq V."/>
            <person name="Sosinski B."/>
            <person name="Prochnik S."/>
            <person name="Mitros T."/>
            <person name="Policriti A."/>
            <person name="Cipriani G."/>
            <person name="Dondini L."/>
            <person name="Ficklin S."/>
            <person name="Goodstein D.M."/>
            <person name="Xuan P."/>
            <person name="Del Fabbro C."/>
            <person name="Aramini V."/>
            <person name="Copetti D."/>
            <person name="Gonzalez S."/>
            <person name="Horner D.S."/>
            <person name="Falchi R."/>
            <person name="Lucas S."/>
            <person name="Mica E."/>
            <person name="Maldonado J."/>
            <person name="Lazzari B."/>
            <person name="Bielenberg D."/>
            <person name="Pirona R."/>
            <person name="Miculan M."/>
            <person name="Barakat A."/>
            <person name="Testolin R."/>
            <person name="Stella A."/>
            <person name="Tartarini S."/>
            <person name="Tonutti P."/>
            <person name="Arus P."/>
            <person name="Orellana A."/>
            <person name="Wells C."/>
            <person name="Main D."/>
            <person name="Vizzotto G."/>
            <person name="Silva H."/>
            <person name="Salamini F."/>
            <person name="Schmutz J."/>
            <person name="Morgante M."/>
            <person name="Rokhsar D.S."/>
        </authorList>
    </citation>
    <scope>NUCLEOTIDE SEQUENCE [LARGE SCALE GENOMIC DNA]</scope>
    <source>
        <strain evidence="2">cv. Nemared</strain>
    </source>
</reference>
<name>A0A251NAS4_PRUPE</name>
<dbReference type="AlphaFoldDB" id="A0A251NAS4"/>
<dbReference type="EMBL" id="CM007657">
    <property type="protein sequence ID" value="ONH96416.1"/>
    <property type="molecule type" value="Genomic_DNA"/>
</dbReference>
<feature type="non-terminal residue" evidence="1">
    <location>
        <position position="88"/>
    </location>
</feature>